<dbReference type="InterPro" id="IPR016039">
    <property type="entry name" value="Thiolase-like"/>
</dbReference>
<keyword evidence="4" id="KW-0444">Lipid biosynthesis</keyword>
<evidence type="ECO:0000256" key="3">
    <source>
        <dbReference type="ARBA" id="ARBA00012333"/>
    </source>
</evidence>
<evidence type="ECO:0000256" key="4">
    <source>
        <dbReference type="ARBA" id="ARBA00022516"/>
    </source>
</evidence>
<comment type="pathway">
    <text evidence="1">Lipid metabolism; fatty acid biosynthesis.</text>
</comment>
<comment type="caution">
    <text evidence="13">The sequence shown here is derived from an EMBL/GenBank/DDBJ whole genome shotgun (WGS) entry which is preliminary data.</text>
</comment>
<dbReference type="Proteomes" id="UP001605036">
    <property type="component" value="Unassembled WGS sequence"/>
</dbReference>
<keyword evidence="8" id="KW-0275">Fatty acid biosynthesis</keyword>
<feature type="domain" description="Beta-ketoacyl-[acyl-carrier-protein] synthase III N-terminal" evidence="12">
    <location>
        <begin position="187"/>
        <end position="266"/>
    </location>
</feature>
<dbReference type="InterPro" id="IPR004655">
    <property type="entry name" value="FabH"/>
</dbReference>
<dbReference type="GO" id="GO:0006633">
    <property type="term" value="P:fatty acid biosynthetic process"/>
    <property type="evidence" value="ECO:0007669"/>
    <property type="project" value="UniProtKB-KW"/>
</dbReference>
<comment type="catalytic activity">
    <reaction evidence="9">
        <text>malonyl-[ACP] + acetyl-CoA + H(+) = 3-oxobutanoyl-[ACP] + CO2 + CoA</text>
        <dbReference type="Rhea" id="RHEA:12080"/>
        <dbReference type="Rhea" id="RHEA-COMP:9623"/>
        <dbReference type="Rhea" id="RHEA-COMP:9625"/>
        <dbReference type="ChEBI" id="CHEBI:15378"/>
        <dbReference type="ChEBI" id="CHEBI:16526"/>
        <dbReference type="ChEBI" id="CHEBI:57287"/>
        <dbReference type="ChEBI" id="CHEBI:57288"/>
        <dbReference type="ChEBI" id="CHEBI:78449"/>
        <dbReference type="ChEBI" id="CHEBI:78450"/>
        <dbReference type="EC" id="2.3.1.180"/>
    </reaction>
</comment>
<dbReference type="Pfam" id="PF08541">
    <property type="entry name" value="ACP_syn_III_C"/>
    <property type="match status" value="1"/>
</dbReference>
<evidence type="ECO:0000256" key="9">
    <source>
        <dbReference type="ARBA" id="ARBA00052419"/>
    </source>
</evidence>
<evidence type="ECO:0000313" key="14">
    <source>
        <dbReference type="Proteomes" id="UP001605036"/>
    </source>
</evidence>
<dbReference type="InterPro" id="IPR013751">
    <property type="entry name" value="ACP_syn_III_N"/>
</dbReference>
<protein>
    <recommendedName>
        <fullName evidence="3">beta-ketoacyl-[acyl-carrier-protein] synthase III</fullName>
        <ecNumber evidence="3">2.3.1.180</ecNumber>
    </recommendedName>
</protein>
<organism evidence="13 14">
    <name type="scientific">Riccia fluitans</name>
    <dbReference type="NCBI Taxonomy" id="41844"/>
    <lineage>
        <taxon>Eukaryota</taxon>
        <taxon>Viridiplantae</taxon>
        <taxon>Streptophyta</taxon>
        <taxon>Embryophyta</taxon>
        <taxon>Marchantiophyta</taxon>
        <taxon>Marchantiopsida</taxon>
        <taxon>Marchantiidae</taxon>
        <taxon>Marchantiales</taxon>
        <taxon>Ricciaceae</taxon>
        <taxon>Riccia</taxon>
    </lineage>
</organism>
<dbReference type="SUPFAM" id="SSF53901">
    <property type="entry name" value="Thiolase-like"/>
    <property type="match status" value="1"/>
</dbReference>
<dbReference type="CDD" id="cd00830">
    <property type="entry name" value="KAS_III"/>
    <property type="match status" value="1"/>
</dbReference>
<comment type="similarity">
    <text evidence="2">Belongs to the thiolase-like superfamily. FabH family.</text>
</comment>
<keyword evidence="7" id="KW-0443">Lipid metabolism</keyword>
<sequence>MAGTAATSQPVCLQGLAAQARLSKSFVGAPCRVFLPHIESLGQKRMCSRTELDGVRCSTSSIADETSATGKSAPRAPRRMVGRGSKLVGCGSAVPKHVISNDELSKFVETSDEWIRVRTGIQNRRVITGEESVTSLSVESARKALEMANVKPEDVDLILLCTSTPDDLFGSAPQVQKALGCTKALAFDLTAACSGFVLGLVTATRFIKGGGYENVLVIGADALSRYVDWTDRGTCILFGDASGALLLQAADDDQDSLLGFDLHSDGNGDKHLHVRVDSTEPKATTNGAINGHAVLPSKANYTFLQMNGKEVFRFAVRCVPLVVEAALQEAGLTGSNLDWLLLHQANQRILDSVSDRLGIPSNKVISNLANYGNTSAASIPLALDEAVRNGQVQPGHIVGTAGFGAGLTWGSAIVRWG</sequence>
<dbReference type="NCBIfam" id="TIGR00747">
    <property type="entry name" value="fabH"/>
    <property type="match status" value="1"/>
</dbReference>
<proteinExistence type="inferred from homology"/>
<dbReference type="PANTHER" id="PTHR43091">
    <property type="entry name" value="3-OXOACYL-[ACYL-CARRIER-PROTEIN] SYNTHASE"/>
    <property type="match status" value="1"/>
</dbReference>
<dbReference type="NCBIfam" id="NF006829">
    <property type="entry name" value="PRK09352.1"/>
    <property type="match status" value="1"/>
</dbReference>
<evidence type="ECO:0000259" key="11">
    <source>
        <dbReference type="Pfam" id="PF08541"/>
    </source>
</evidence>
<accession>A0ABD1ZAG7</accession>
<evidence type="ECO:0000256" key="1">
    <source>
        <dbReference type="ARBA" id="ARBA00005194"/>
    </source>
</evidence>
<dbReference type="InterPro" id="IPR013747">
    <property type="entry name" value="ACP_syn_III_C"/>
</dbReference>
<dbReference type="FunFam" id="3.40.47.10:FF:000004">
    <property type="entry name" value="3-oxoacyl-[acyl-carrier-protein] synthase 3"/>
    <property type="match status" value="1"/>
</dbReference>
<evidence type="ECO:0000256" key="6">
    <source>
        <dbReference type="ARBA" id="ARBA00022832"/>
    </source>
</evidence>
<evidence type="ECO:0000313" key="13">
    <source>
        <dbReference type="EMBL" id="KAL2644725.1"/>
    </source>
</evidence>
<keyword evidence="14" id="KW-1185">Reference proteome</keyword>
<keyword evidence="5" id="KW-0808">Transferase</keyword>
<dbReference type="PANTHER" id="PTHR43091:SF1">
    <property type="entry name" value="BETA-KETOACYL-[ACYL-CARRIER-PROTEIN] SYNTHASE III, CHLOROPLASTIC"/>
    <property type="match status" value="1"/>
</dbReference>
<keyword evidence="6" id="KW-0276">Fatty acid metabolism</keyword>
<name>A0ABD1ZAG7_9MARC</name>
<evidence type="ECO:0000256" key="8">
    <source>
        <dbReference type="ARBA" id="ARBA00023160"/>
    </source>
</evidence>
<evidence type="ECO:0000256" key="10">
    <source>
        <dbReference type="ARBA" id="ARBA00057449"/>
    </source>
</evidence>
<gene>
    <name evidence="13" type="ORF">R1flu_012312</name>
</gene>
<evidence type="ECO:0000256" key="7">
    <source>
        <dbReference type="ARBA" id="ARBA00023098"/>
    </source>
</evidence>
<evidence type="ECO:0000256" key="2">
    <source>
        <dbReference type="ARBA" id="ARBA00008642"/>
    </source>
</evidence>
<dbReference type="EC" id="2.3.1.180" evidence="3"/>
<feature type="domain" description="Beta-ketoacyl-[acyl-carrier-protein] synthase III C-terminal" evidence="11">
    <location>
        <begin position="327"/>
        <end position="416"/>
    </location>
</feature>
<evidence type="ECO:0000256" key="5">
    <source>
        <dbReference type="ARBA" id="ARBA00022679"/>
    </source>
</evidence>
<evidence type="ECO:0000259" key="12">
    <source>
        <dbReference type="Pfam" id="PF08545"/>
    </source>
</evidence>
<dbReference type="EMBL" id="JBHFFA010000002">
    <property type="protein sequence ID" value="KAL2644725.1"/>
    <property type="molecule type" value="Genomic_DNA"/>
</dbReference>
<dbReference type="HAMAP" id="MF_01815">
    <property type="entry name" value="FabH"/>
    <property type="match status" value="1"/>
</dbReference>
<dbReference type="Pfam" id="PF08545">
    <property type="entry name" value="ACP_syn_III"/>
    <property type="match status" value="1"/>
</dbReference>
<dbReference type="AlphaFoldDB" id="A0ABD1ZAG7"/>
<dbReference type="Gene3D" id="3.40.47.10">
    <property type="match status" value="1"/>
</dbReference>
<reference evidence="13 14" key="1">
    <citation type="submission" date="2024-09" db="EMBL/GenBank/DDBJ databases">
        <title>Chromosome-scale assembly of Riccia fluitans.</title>
        <authorList>
            <person name="Paukszto L."/>
            <person name="Sawicki J."/>
            <person name="Karawczyk K."/>
            <person name="Piernik-Szablinska J."/>
            <person name="Szczecinska M."/>
            <person name="Mazdziarz M."/>
        </authorList>
    </citation>
    <scope>NUCLEOTIDE SEQUENCE [LARGE SCALE GENOMIC DNA]</scope>
    <source>
        <strain evidence="13">Rf_01</strain>
        <tissue evidence="13">Aerial parts of the thallus</tissue>
    </source>
</reference>
<dbReference type="GO" id="GO:0033818">
    <property type="term" value="F:beta-ketoacyl-acyl-carrier-protein synthase III activity"/>
    <property type="evidence" value="ECO:0007669"/>
    <property type="project" value="UniProtKB-EC"/>
</dbReference>
<comment type="function">
    <text evidence="10">Catalyzes the condensation reaction of fatty acid synthesis by the addition to an acyl acceptor of two carbons from malonyl-ACP. KAS III catalyzes the first condensation reaction which initiates fatty acid synthesis and may therefore play a role in governing the total rate of fatty acid production. Possesses both acetoacetyl-ACP synthase and acetyl transacylase activities.</text>
</comment>